<keyword evidence="2" id="KW-0812">Transmembrane</keyword>
<dbReference type="PROSITE" id="PS50294">
    <property type="entry name" value="WD_REPEATS_REGION"/>
    <property type="match status" value="1"/>
</dbReference>
<name>A0A803R9B8_CANSA</name>
<keyword evidence="4" id="KW-1185">Reference proteome</keyword>
<dbReference type="EnsemblPlants" id="novel_model_6644_5bd9a17a">
    <property type="protein sequence ID" value="cds.novel_model_6644_5bd9a17a"/>
    <property type="gene ID" value="novel_gene_3502_5bd9a17a"/>
</dbReference>
<dbReference type="Proteomes" id="UP000596661">
    <property type="component" value="Unassembled WGS sequence"/>
</dbReference>
<dbReference type="Gramene" id="novel_model_6644_5bd9a17a">
    <property type="protein sequence ID" value="cds.novel_model_6644_5bd9a17a"/>
    <property type="gene ID" value="novel_gene_3502_5bd9a17a"/>
</dbReference>
<dbReference type="SUPFAM" id="SSF50978">
    <property type="entry name" value="WD40 repeat-like"/>
    <property type="match status" value="1"/>
</dbReference>
<dbReference type="Gene3D" id="2.130.10.10">
    <property type="entry name" value="YVTN repeat-like/Quinoprotein amine dehydrogenase"/>
    <property type="match status" value="1"/>
</dbReference>
<keyword evidence="2" id="KW-0472">Membrane</keyword>
<dbReference type="EMBL" id="UZAU01000783">
    <property type="status" value="NOT_ANNOTATED_CDS"/>
    <property type="molecule type" value="Genomic_DNA"/>
</dbReference>
<evidence type="ECO:0000313" key="4">
    <source>
        <dbReference type="Proteomes" id="UP000596661"/>
    </source>
</evidence>
<dbReference type="PANTHER" id="PTHR44489:SF14">
    <property type="entry name" value="ZINC FINGER CCCH DOMAIN-CONTAINING PROTEIN 59-RELATED"/>
    <property type="match status" value="1"/>
</dbReference>
<dbReference type="InterPro" id="IPR044715">
    <property type="entry name" value="WDR86-like"/>
</dbReference>
<feature type="transmembrane region" description="Helical" evidence="2">
    <location>
        <begin position="152"/>
        <end position="169"/>
    </location>
</feature>
<organism evidence="3 4">
    <name type="scientific">Cannabis sativa</name>
    <name type="common">Hemp</name>
    <name type="synonym">Marijuana</name>
    <dbReference type="NCBI Taxonomy" id="3483"/>
    <lineage>
        <taxon>Eukaryota</taxon>
        <taxon>Viridiplantae</taxon>
        <taxon>Streptophyta</taxon>
        <taxon>Embryophyta</taxon>
        <taxon>Tracheophyta</taxon>
        <taxon>Spermatophyta</taxon>
        <taxon>Magnoliopsida</taxon>
        <taxon>eudicotyledons</taxon>
        <taxon>Gunneridae</taxon>
        <taxon>Pentapetalae</taxon>
        <taxon>rosids</taxon>
        <taxon>fabids</taxon>
        <taxon>Rosales</taxon>
        <taxon>Cannabaceae</taxon>
        <taxon>Cannabis</taxon>
    </lineage>
</organism>
<dbReference type="InterPro" id="IPR036322">
    <property type="entry name" value="WD40_repeat_dom_sf"/>
</dbReference>
<feature type="repeat" description="WD" evidence="1">
    <location>
        <begin position="43"/>
        <end position="73"/>
    </location>
</feature>
<dbReference type="PROSITE" id="PS50082">
    <property type="entry name" value="WD_REPEATS_2"/>
    <property type="match status" value="2"/>
</dbReference>
<keyword evidence="2" id="KW-1133">Transmembrane helix</keyword>
<sequence length="212" mass="23119">MTVVNGTLFAGTQSGQILAWQASSDGASPTANLTFIPLGVPSSMKHGGPVVCLCYGGNRLFSASLDHTIKVWDHNLQCVATLKGHSDGVMSLAFCGYYLVSSSLDGTIKIWATTEKGHVETVYTHEEGHGVLALNGITLLLRLVMQKKKKNLMTKTTFCFALVMIILFVCMHCQALKRKVDSSQHKKSGQFKRVQEDRFLQGMVLAVLLSGR</sequence>
<accession>A0A803R9B8</accession>
<dbReference type="PANTHER" id="PTHR44489">
    <property type="match status" value="1"/>
</dbReference>
<proteinExistence type="predicted"/>
<protein>
    <submittedName>
        <fullName evidence="3">Uncharacterized protein</fullName>
    </submittedName>
</protein>
<feature type="repeat" description="WD" evidence="1">
    <location>
        <begin position="82"/>
        <end position="121"/>
    </location>
</feature>
<dbReference type="Pfam" id="PF00400">
    <property type="entry name" value="WD40"/>
    <property type="match status" value="2"/>
</dbReference>
<dbReference type="AlphaFoldDB" id="A0A803R9B8"/>
<evidence type="ECO:0000256" key="1">
    <source>
        <dbReference type="PROSITE-ProRule" id="PRU00221"/>
    </source>
</evidence>
<reference evidence="3" key="1">
    <citation type="submission" date="2021-03" db="UniProtKB">
        <authorList>
            <consortium name="EnsemblPlants"/>
        </authorList>
    </citation>
    <scope>IDENTIFICATION</scope>
</reference>
<evidence type="ECO:0000256" key="2">
    <source>
        <dbReference type="SAM" id="Phobius"/>
    </source>
</evidence>
<dbReference type="InterPro" id="IPR015943">
    <property type="entry name" value="WD40/YVTN_repeat-like_dom_sf"/>
</dbReference>
<keyword evidence="1" id="KW-0853">WD repeat</keyword>
<dbReference type="SMART" id="SM00320">
    <property type="entry name" value="WD40"/>
    <property type="match status" value="2"/>
</dbReference>
<evidence type="ECO:0000313" key="3">
    <source>
        <dbReference type="EnsemblPlants" id="cds.novel_model_6644_5bd9a17a"/>
    </source>
</evidence>
<dbReference type="InterPro" id="IPR001680">
    <property type="entry name" value="WD40_rpt"/>
</dbReference>